<organism evidence="4 5">
    <name type="scientific">Lottia gigantea</name>
    <name type="common">Giant owl limpet</name>
    <dbReference type="NCBI Taxonomy" id="225164"/>
    <lineage>
        <taxon>Eukaryota</taxon>
        <taxon>Metazoa</taxon>
        <taxon>Spiralia</taxon>
        <taxon>Lophotrochozoa</taxon>
        <taxon>Mollusca</taxon>
        <taxon>Gastropoda</taxon>
        <taxon>Patellogastropoda</taxon>
        <taxon>Lottioidea</taxon>
        <taxon>Lottiidae</taxon>
        <taxon>Lottia</taxon>
    </lineage>
</organism>
<evidence type="ECO:0000256" key="1">
    <source>
        <dbReference type="ARBA" id="ARBA00022837"/>
    </source>
</evidence>
<dbReference type="Proteomes" id="UP000030746">
    <property type="component" value="Unassembled WGS sequence"/>
</dbReference>
<evidence type="ECO:0000313" key="5">
    <source>
        <dbReference type="Proteomes" id="UP000030746"/>
    </source>
</evidence>
<reference evidence="4 5" key="1">
    <citation type="journal article" date="2013" name="Nature">
        <title>Insights into bilaterian evolution from three spiralian genomes.</title>
        <authorList>
            <person name="Simakov O."/>
            <person name="Marletaz F."/>
            <person name="Cho S.J."/>
            <person name="Edsinger-Gonzales E."/>
            <person name="Havlak P."/>
            <person name="Hellsten U."/>
            <person name="Kuo D.H."/>
            <person name="Larsson T."/>
            <person name="Lv J."/>
            <person name="Arendt D."/>
            <person name="Savage R."/>
            <person name="Osoegawa K."/>
            <person name="de Jong P."/>
            <person name="Grimwood J."/>
            <person name="Chapman J.A."/>
            <person name="Shapiro H."/>
            <person name="Aerts A."/>
            <person name="Otillar R.P."/>
            <person name="Terry A.Y."/>
            <person name="Boore J.L."/>
            <person name="Grigoriev I.V."/>
            <person name="Lindberg D.R."/>
            <person name="Seaver E.C."/>
            <person name="Weisblat D.A."/>
            <person name="Putnam N.H."/>
            <person name="Rokhsar D.S."/>
        </authorList>
    </citation>
    <scope>NUCLEOTIDE SEQUENCE [LARGE SCALE GENOMIC DNA]</scope>
</reference>
<dbReference type="KEGG" id="lgi:LOTGIDRAFT_232913"/>
<evidence type="ECO:0000259" key="3">
    <source>
        <dbReference type="PROSITE" id="PS50222"/>
    </source>
</evidence>
<feature type="domain" description="EF-hand" evidence="3">
    <location>
        <begin position="92"/>
        <end position="127"/>
    </location>
</feature>
<evidence type="ECO:0000256" key="2">
    <source>
        <dbReference type="SAM" id="SignalP"/>
    </source>
</evidence>
<dbReference type="SMART" id="SM00054">
    <property type="entry name" value="EFh"/>
    <property type="match status" value="2"/>
</dbReference>
<dbReference type="HOGENOM" id="CLU_1888112_0_0_1"/>
<dbReference type="PROSITE" id="PS50222">
    <property type="entry name" value="EF_HAND_2"/>
    <property type="match status" value="2"/>
</dbReference>
<dbReference type="OMA" id="PLRHEMF"/>
<dbReference type="CTD" id="20249089"/>
<name>V4AHD3_LOTGI</name>
<accession>V4AHD3</accession>
<proteinExistence type="predicted"/>
<dbReference type="SUPFAM" id="SSF47473">
    <property type="entry name" value="EF-hand"/>
    <property type="match status" value="1"/>
</dbReference>
<feature type="signal peptide" evidence="2">
    <location>
        <begin position="1"/>
        <end position="15"/>
    </location>
</feature>
<dbReference type="AlphaFoldDB" id="V4AHD3"/>
<keyword evidence="5" id="KW-1185">Reference proteome</keyword>
<dbReference type="Gene3D" id="1.10.238.10">
    <property type="entry name" value="EF-hand"/>
    <property type="match status" value="1"/>
</dbReference>
<dbReference type="InterPro" id="IPR011992">
    <property type="entry name" value="EF-hand-dom_pair"/>
</dbReference>
<dbReference type="InterPro" id="IPR002048">
    <property type="entry name" value="EF_hand_dom"/>
</dbReference>
<feature type="chain" id="PRO_5013357030" description="EF-hand domain-containing protein" evidence="2">
    <location>
        <begin position="16"/>
        <end position="135"/>
    </location>
</feature>
<protein>
    <recommendedName>
        <fullName evidence="3">EF-hand domain-containing protein</fullName>
    </recommendedName>
</protein>
<dbReference type="Pfam" id="PF13202">
    <property type="entry name" value="EF-hand_5"/>
    <property type="match status" value="2"/>
</dbReference>
<dbReference type="GeneID" id="20249089"/>
<sequence>MKLVVFLFVCTVVSSEIDVWSNIFRENFSQMDKNSDGLVEMSEYSQMFLAADVNGDGGVTLNEYLKTEALVENHATLTEDFHFNDHNKDGVVNMVDIRLQFNQIDTNNDDKIEQNEFVVYAENLVKTKGHPAFGK</sequence>
<dbReference type="PROSITE" id="PS00018">
    <property type="entry name" value="EF_HAND_1"/>
    <property type="match status" value="2"/>
</dbReference>
<keyword evidence="1" id="KW-0106">Calcium</keyword>
<gene>
    <name evidence="4" type="ORF">LOTGIDRAFT_232913</name>
</gene>
<dbReference type="RefSeq" id="XP_009056489.1">
    <property type="nucleotide sequence ID" value="XM_009058241.1"/>
</dbReference>
<evidence type="ECO:0000313" key="4">
    <source>
        <dbReference type="EMBL" id="ESO92801.1"/>
    </source>
</evidence>
<feature type="domain" description="EF-hand" evidence="3">
    <location>
        <begin position="19"/>
        <end position="54"/>
    </location>
</feature>
<dbReference type="GO" id="GO:0005509">
    <property type="term" value="F:calcium ion binding"/>
    <property type="evidence" value="ECO:0007669"/>
    <property type="project" value="InterPro"/>
</dbReference>
<dbReference type="InterPro" id="IPR018247">
    <property type="entry name" value="EF_Hand_1_Ca_BS"/>
</dbReference>
<keyword evidence="2" id="KW-0732">Signal</keyword>
<dbReference type="EMBL" id="KB202014">
    <property type="protein sequence ID" value="ESO92801.1"/>
    <property type="molecule type" value="Genomic_DNA"/>
</dbReference>
<dbReference type="OrthoDB" id="6051027at2759"/>